<name>A0ABU0N309_9FIRM</name>
<feature type="transmembrane region" description="Helical" evidence="1">
    <location>
        <begin position="71"/>
        <end position="88"/>
    </location>
</feature>
<feature type="transmembrane region" description="Helical" evidence="1">
    <location>
        <begin position="245"/>
        <end position="267"/>
    </location>
</feature>
<evidence type="ECO:0000313" key="3">
    <source>
        <dbReference type="Proteomes" id="UP001232584"/>
    </source>
</evidence>
<feature type="transmembrane region" description="Helical" evidence="1">
    <location>
        <begin position="188"/>
        <end position="206"/>
    </location>
</feature>
<dbReference type="InterPro" id="IPR031599">
    <property type="entry name" value="ABC_tran_2"/>
</dbReference>
<keyword evidence="1" id="KW-0812">Transmembrane</keyword>
<reference evidence="2 3" key="1">
    <citation type="submission" date="2023-07" db="EMBL/GenBank/DDBJ databases">
        <title>Genomic Encyclopedia of Type Strains, Phase IV (KMG-IV): sequencing the most valuable type-strain genomes for metagenomic binning, comparative biology and taxonomic classification.</title>
        <authorList>
            <person name="Goeker M."/>
        </authorList>
    </citation>
    <scope>NUCLEOTIDE SEQUENCE [LARGE SCALE GENOMIC DNA]</scope>
    <source>
        <strain evidence="2 3">DSM 15049</strain>
    </source>
</reference>
<keyword evidence="3" id="KW-1185">Reference proteome</keyword>
<feature type="transmembrane region" description="Helical" evidence="1">
    <location>
        <begin position="401"/>
        <end position="423"/>
    </location>
</feature>
<keyword evidence="1" id="KW-1133">Transmembrane helix</keyword>
<feature type="transmembrane region" description="Helical" evidence="1">
    <location>
        <begin position="474"/>
        <end position="493"/>
    </location>
</feature>
<evidence type="ECO:0000313" key="2">
    <source>
        <dbReference type="EMBL" id="MDQ0557549.1"/>
    </source>
</evidence>
<accession>A0ABU0N309</accession>
<feature type="transmembrane region" description="Helical" evidence="1">
    <location>
        <begin position="123"/>
        <end position="142"/>
    </location>
</feature>
<organism evidence="2 3">
    <name type="scientific">Paraclostridium ghonii</name>
    <dbReference type="NCBI Taxonomy" id="29358"/>
    <lineage>
        <taxon>Bacteria</taxon>
        <taxon>Bacillati</taxon>
        <taxon>Bacillota</taxon>
        <taxon>Clostridia</taxon>
        <taxon>Peptostreptococcales</taxon>
        <taxon>Peptostreptococcaceae</taxon>
        <taxon>Paraclostridium</taxon>
    </lineage>
</organism>
<dbReference type="Proteomes" id="UP001232584">
    <property type="component" value="Unassembled WGS sequence"/>
</dbReference>
<proteinExistence type="predicted"/>
<dbReference type="RefSeq" id="WP_307508723.1">
    <property type="nucleotide sequence ID" value="NZ_BAAACE010000021.1"/>
</dbReference>
<dbReference type="Pfam" id="PF16949">
    <property type="entry name" value="ABC_tran_2"/>
    <property type="match status" value="1"/>
</dbReference>
<feature type="transmembrane region" description="Helical" evidence="1">
    <location>
        <begin position="356"/>
        <end position="380"/>
    </location>
</feature>
<gene>
    <name evidence="2" type="ORF">QOZ92_002684</name>
</gene>
<keyword evidence="1" id="KW-0472">Membrane</keyword>
<feature type="transmembrane region" description="Helical" evidence="1">
    <location>
        <begin position="148"/>
        <end position="176"/>
    </location>
</feature>
<comment type="caution">
    <text evidence="2">The sequence shown here is derived from an EMBL/GenBank/DDBJ whole genome shotgun (WGS) entry which is preliminary data.</text>
</comment>
<sequence length="532" mass="60122">MSNLLLLLKIDLLNTTGINKVIQGDKKEKVKHLLIVGAICFAIIMVAIGLYKMCIEMSNALIKINQMDLLLLIGILGISGLCLFNTIYKAPAYLYQARDYEILASLPIKDSTVLMSKMIKLMFFNYIYSFMLIIIPGLVYYTKTQVSLTFLIYIVLMYIVAPFIPIVLASVISYFLGKIASRSKYKNGILIISSIVVFLIVMYGSYNMDKIVVNVSKNSESIIEVAEKIYPLTYYFIDGLKNTNIISISIFLGVSVLVFGAFIMVFSRGFNNISSNMCENHKKDNYEVKKILKKSSPTKALLNKEIKRYLSSYIYVLNTSIGMIILIVLAIGILVMGQEKIAQIMKICAQTDIFNIQITGMIIFCILMSCTTNSSISLEGKNIWILKTSPLDEMDILKSKIYLNILLILPISIISILAIGLKLNFDFEYIITMIILIFECSILTSLYGLYINLLYPKLDYISETEVVKRSMSSMICAFSGILYIVLYAAIYYFVEIKFISVLILGIIITGMIDIVLWKLINTKGIKMFKELC</sequence>
<protein>
    <submittedName>
        <fullName evidence="2">ABC-2 type transport system permease protein</fullName>
    </submittedName>
</protein>
<feature type="transmembrane region" description="Helical" evidence="1">
    <location>
        <begin position="313"/>
        <end position="336"/>
    </location>
</feature>
<feature type="transmembrane region" description="Helical" evidence="1">
    <location>
        <begin position="429"/>
        <end position="453"/>
    </location>
</feature>
<feature type="transmembrane region" description="Helical" evidence="1">
    <location>
        <begin position="33"/>
        <end position="51"/>
    </location>
</feature>
<feature type="transmembrane region" description="Helical" evidence="1">
    <location>
        <begin position="499"/>
        <end position="520"/>
    </location>
</feature>
<dbReference type="EMBL" id="JAUSWG010000012">
    <property type="protein sequence ID" value="MDQ0557549.1"/>
    <property type="molecule type" value="Genomic_DNA"/>
</dbReference>
<evidence type="ECO:0000256" key="1">
    <source>
        <dbReference type="SAM" id="Phobius"/>
    </source>
</evidence>